<protein>
    <submittedName>
        <fullName evidence="1">Uncharacterized protein</fullName>
    </submittedName>
</protein>
<proteinExistence type="predicted"/>
<accession>A0A927KZ21</accession>
<gene>
    <name evidence="1" type="ORF">IHE70_01360</name>
</gene>
<comment type="caution">
    <text evidence="1">The sequence shown here is derived from an EMBL/GenBank/DDBJ whole genome shotgun (WGS) entry which is preliminary data.</text>
</comment>
<dbReference type="Proteomes" id="UP000661025">
    <property type="component" value="Unassembled WGS sequence"/>
</dbReference>
<name>A0A927KZ21_9ACTN</name>
<dbReference type="AlphaFoldDB" id="A0A927KZ21"/>
<evidence type="ECO:0000313" key="2">
    <source>
        <dbReference type="Proteomes" id="UP000661025"/>
    </source>
</evidence>
<evidence type="ECO:0000313" key="1">
    <source>
        <dbReference type="EMBL" id="MBD9721911.1"/>
    </source>
</evidence>
<sequence length="65" mass="7170">MKVIAALVIAWYAAGAVMAARTVWRERRHLPAAADNQPPTDTTDLWTCRRIAAQPTTSRKGNPQP</sequence>
<dbReference type="EMBL" id="JACYXT010000001">
    <property type="protein sequence ID" value="MBD9721911.1"/>
    <property type="molecule type" value="Genomic_DNA"/>
</dbReference>
<dbReference type="GeneID" id="79929277"/>
<reference evidence="1" key="1">
    <citation type="submission" date="2020-09" db="EMBL/GenBank/DDBJ databases">
        <title>Streptomyces canutascabiei sp. nov., which causes potato common scab and is distributed across the world.</title>
        <authorList>
            <person name="Nguyen H.P."/>
            <person name="Weisberg A.J."/>
            <person name="Chang J.H."/>
            <person name="Clarke C.R."/>
        </authorList>
    </citation>
    <scope>NUCLEOTIDE SEQUENCE</scope>
    <source>
        <strain evidence="1">ID-01-6.2a</strain>
    </source>
</reference>
<dbReference type="RefSeq" id="WP_192358903.1">
    <property type="nucleotide sequence ID" value="NZ_CP119182.1"/>
</dbReference>
<organism evidence="1 2">
    <name type="scientific">Streptomyces caniscabiei</name>
    <dbReference type="NCBI Taxonomy" id="2746961"/>
    <lineage>
        <taxon>Bacteria</taxon>
        <taxon>Bacillati</taxon>
        <taxon>Actinomycetota</taxon>
        <taxon>Actinomycetes</taxon>
        <taxon>Kitasatosporales</taxon>
        <taxon>Streptomycetaceae</taxon>
        <taxon>Streptomyces</taxon>
    </lineage>
</organism>